<evidence type="ECO:0000256" key="1">
    <source>
        <dbReference type="SAM" id="Phobius"/>
    </source>
</evidence>
<keyword evidence="1" id="KW-0472">Membrane</keyword>
<keyword evidence="1" id="KW-0812">Transmembrane</keyword>
<proteinExistence type="predicted"/>
<reference evidence="2 3" key="1">
    <citation type="submission" date="2024-09" db="EMBL/GenBank/DDBJ databases">
        <authorList>
            <person name="D'Angelo T."/>
        </authorList>
    </citation>
    <scope>NUCLEOTIDE SEQUENCE [LARGE SCALE GENOMIC DNA]</scope>
    <source>
        <strain evidence="2">SAG AM-311-F02</strain>
    </source>
</reference>
<name>A0ABV6YMK5_UNCEI</name>
<feature type="transmembrane region" description="Helical" evidence="1">
    <location>
        <begin position="96"/>
        <end position="116"/>
    </location>
</feature>
<evidence type="ECO:0000313" key="2">
    <source>
        <dbReference type="EMBL" id="MFC1799307.1"/>
    </source>
</evidence>
<accession>A0ABV6YMK5</accession>
<organism evidence="2 3">
    <name type="scientific">Eiseniibacteriota bacterium</name>
    <dbReference type="NCBI Taxonomy" id="2212470"/>
    <lineage>
        <taxon>Bacteria</taxon>
        <taxon>Candidatus Eiseniibacteriota</taxon>
    </lineage>
</organism>
<gene>
    <name evidence="2" type="ORF">ACFL2Z_00135</name>
</gene>
<feature type="transmembrane region" description="Helical" evidence="1">
    <location>
        <begin position="183"/>
        <end position="216"/>
    </location>
</feature>
<evidence type="ECO:0000313" key="3">
    <source>
        <dbReference type="Proteomes" id="UP001594288"/>
    </source>
</evidence>
<evidence type="ECO:0008006" key="4">
    <source>
        <dbReference type="Google" id="ProtNLM"/>
    </source>
</evidence>
<keyword evidence="3" id="KW-1185">Reference proteome</keyword>
<feature type="transmembrane region" description="Helical" evidence="1">
    <location>
        <begin position="54"/>
        <end position="76"/>
    </location>
</feature>
<protein>
    <recommendedName>
        <fullName evidence="4">DUF624 domain-containing protein</fullName>
    </recommendedName>
</protein>
<feature type="transmembrane region" description="Helical" evidence="1">
    <location>
        <begin position="128"/>
        <end position="153"/>
    </location>
</feature>
<dbReference type="Proteomes" id="UP001594288">
    <property type="component" value="Unassembled WGS sequence"/>
</dbReference>
<dbReference type="EMBL" id="JBHPEI010000001">
    <property type="protein sequence ID" value="MFC1799307.1"/>
    <property type="molecule type" value="Genomic_DNA"/>
</dbReference>
<comment type="caution">
    <text evidence="2">The sequence shown here is derived from an EMBL/GenBank/DDBJ whole genome shotgun (WGS) entry which is preliminary data.</text>
</comment>
<feature type="transmembrane region" description="Helical" evidence="1">
    <location>
        <begin position="20"/>
        <end position="42"/>
    </location>
</feature>
<sequence length="265" mass="30332">MGKLLATIYKKTFWNTYDHIGQLILINLLWFLIFPFPTFLAFRYLPFDGYAQLSFVFLIGLLTHSYATAGVFALTARLADYQDVSLGDFFPAARAYYFRNLMLTLIFGGILFLLTYSVGFYISVKIGFGLLGFFLAGIQVWIGAFCILMQVYVKPLLYSRNWGLGAVLKWSATLILLKPGFTILLFLQAMAIFILIGVTGVGVVLLVMSLITMFLNTALRETLRDMDKTVKPRRKPASWKEIFAEQDKEEEEKRTVKDLFRPWEN</sequence>
<keyword evidence="1" id="KW-1133">Transmembrane helix</keyword>